<protein>
    <submittedName>
        <fullName evidence="1">Uncharacterized protein</fullName>
    </submittedName>
</protein>
<name>A0A0F9J9V2_9ZZZZ</name>
<gene>
    <name evidence="1" type="ORF">LCGC14_1850390</name>
</gene>
<proteinExistence type="predicted"/>
<organism evidence="1">
    <name type="scientific">marine sediment metagenome</name>
    <dbReference type="NCBI Taxonomy" id="412755"/>
    <lineage>
        <taxon>unclassified sequences</taxon>
        <taxon>metagenomes</taxon>
        <taxon>ecological metagenomes</taxon>
    </lineage>
</organism>
<evidence type="ECO:0000313" key="1">
    <source>
        <dbReference type="EMBL" id="KKL95862.1"/>
    </source>
</evidence>
<dbReference type="AlphaFoldDB" id="A0A0F9J9V2"/>
<sequence>MTDKVLRLLIFKSAVLDAVPIGVKDNPMREAEEYLKQRKIPVEWAFLSAGDWVVKP</sequence>
<dbReference type="EMBL" id="LAZR01018578">
    <property type="protein sequence ID" value="KKL95862.1"/>
    <property type="molecule type" value="Genomic_DNA"/>
</dbReference>
<reference evidence="1" key="1">
    <citation type="journal article" date="2015" name="Nature">
        <title>Complex archaea that bridge the gap between prokaryotes and eukaryotes.</title>
        <authorList>
            <person name="Spang A."/>
            <person name="Saw J.H."/>
            <person name="Jorgensen S.L."/>
            <person name="Zaremba-Niedzwiedzka K."/>
            <person name="Martijn J."/>
            <person name="Lind A.E."/>
            <person name="van Eijk R."/>
            <person name="Schleper C."/>
            <person name="Guy L."/>
            <person name="Ettema T.J."/>
        </authorList>
    </citation>
    <scope>NUCLEOTIDE SEQUENCE</scope>
</reference>
<accession>A0A0F9J9V2</accession>
<comment type="caution">
    <text evidence="1">The sequence shown here is derived from an EMBL/GenBank/DDBJ whole genome shotgun (WGS) entry which is preliminary data.</text>
</comment>